<organism evidence="1 2">
    <name type="scientific">Mya arenaria</name>
    <name type="common">Soft-shell clam</name>
    <dbReference type="NCBI Taxonomy" id="6604"/>
    <lineage>
        <taxon>Eukaryota</taxon>
        <taxon>Metazoa</taxon>
        <taxon>Spiralia</taxon>
        <taxon>Lophotrochozoa</taxon>
        <taxon>Mollusca</taxon>
        <taxon>Bivalvia</taxon>
        <taxon>Autobranchia</taxon>
        <taxon>Heteroconchia</taxon>
        <taxon>Euheterodonta</taxon>
        <taxon>Imparidentia</taxon>
        <taxon>Neoheterodontei</taxon>
        <taxon>Myida</taxon>
        <taxon>Myoidea</taxon>
        <taxon>Myidae</taxon>
        <taxon>Mya</taxon>
    </lineage>
</organism>
<dbReference type="PANTHER" id="PTHR35083">
    <property type="entry name" value="RGD1565685 PROTEIN"/>
    <property type="match status" value="1"/>
</dbReference>
<gene>
    <name evidence="1" type="ORF">MAR_027346</name>
</gene>
<sequence>MSHEDQLKNKLYRNWVKSSLALKYLKDGLEGFVDDQASLMHDAFLTYLKGQLGTPGNLSCNCNLCDIVPHHCVINQPCRTANPKNCNCKGKSRRKGCPKSMCGVIYDLIVDEHQKKDPIWSNTDSSKWLSDHWEIAKCFLSITGYKSTGLEDMDSSGLLSICINCRYIASAIANMRNFEQARDLRNTILHSGTYEFQDYEVQTFIAKMIDVLSDGDVLSKDVNALAAIENLKKMEDFCISSQEADAMCASAREENYLKLKLLKYTVL</sequence>
<protein>
    <submittedName>
        <fullName evidence="1">CX038-like protein</fullName>
    </submittedName>
</protein>
<name>A0ABY7F1D1_MYAAR</name>
<dbReference type="Pfam" id="PF15112">
    <property type="entry name" value="DUF4559"/>
    <property type="match status" value="1"/>
</dbReference>
<dbReference type="EMBL" id="CP111019">
    <property type="protein sequence ID" value="WAR13166.1"/>
    <property type="molecule type" value="Genomic_DNA"/>
</dbReference>
<keyword evidence="2" id="KW-1185">Reference proteome</keyword>
<evidence type="ECO:0000313" key="2">
    <source>
        <dbReference type="Proteomes" id="UP001164746"/>
    </source>
</evidence>
<reference evidence="1" key="1">
    <citation type="submission" date="2022-11" db="EMBL/GenBank/DDBJ databases">
        <title>Centuries of genome instability and evolution in soft-shell clam transmissible cancer (bioRxiv).</title>
        <authorList>
            <person name="Hart S.F.M."/>
            <person name="Yonemitsu M.A."/>
            <person name="Giersch R.M."/>
            <person name="Beal B.F."/>
            <person name="Arriagada G."/>
            <person name="Davis B.W."/>
            <person name="Ostrander E.A."/>
            <person name="Goff S.P."/>
            <person name="Metzger M.J."/>
        </authorList>
    </citation>
    <scope>NUCLEOTIDE SEQUENCE</scope>
    <source>
        <strain evidence="1">MELC-2E11</strain>
        <tissue evidence="1">Siphon/mantle</tissue>
    </source>
</reference>
<proteinExistence type="predicted"/>
<dbReference type="Proteomes" id="UP001164746">
    <property type="component" value="Chromosome 8"/>
</dbReference>
<dbReference type="PANTHER" id="PTHR35083:SF1">
    <property type="entry name" value="RGD1565685 PROTEIN"/>
    <property type="match status" value="1"/>
</dbReference>
<dbReference type="InterPro" id="IPR027897">
    <property type="entry name" value="DUF4559"/>
</dbReference>
<evidence type="ECO:0000313" key="1">
    <source>
        <dbReference type="EMBL" id="WAR13166.1"/>
    </source>
</evidence>
<accession>A0ABY7F1D1</accession>